<dbReference type="InterPro" id="IPR051833">
    <property type="entry name" value="TC-DDR_regulator"/>
</dbReference>
<proteinExistence type="predicted"/>
<protein>
    <submittedName>
        <fullName evidence="6">UBA domain-containing protein</fullName>
    </submittedName>
</protein>
<dbReference type="PANTHER" id="PTHR16308">
    <property type="entry name" value="UBIQUITIN ASSOCIATED PROTEIN 2-LIKE/LINGERER"/>
    <property type="match status" value="1"/>
</dbReference>
<evidence type="ECO:0000256" key="2">
    <source>
        <dbReference type="ARBA" id="ARBA00022490"/>
    </source>
</evidence>
<dbReference type="AlphaFoldDB" id="A0A914C8M1"/>
<name>A0A914C8M1_9BILA</name>
<evidence type="ECO:0000313" key="5">
    <source>
        <dbReference type="Proteomes" id="UP000887540"/>
    </source>
</evidence>
<evidence type="ECO:0000256" key="1">
    <source>
        <dbReference type="ARBA" id="ARBA00004496"/>
    </source>
</evidence>
<dbReference type="SUPFAM" id="SSF46934">
    <property type="entry name" value="UBA-like"/>
    <property type="match status" value="1"/>
</dbReference>
<feature type="compositionally biased region" description="Basic and acidic residues" evidence="4">
    <location>
        <begin position="83"/>
        <end position="113"/>
    </location>
</feature>
<dbReference type="WBParaSite" id="ACRNAN_Path_477.g1798.t1">
    <property type="protein sequence ID" value="ACRNAN_Path_477.g1798.t1"/>
    <property type="gene ID" value="ACRNAN_Path_477.g1798"/>
</dbReference>
<accession>A0A914C8M1</accession>
<dbReference type="Gene3D" id="1.10.8.10">
    <property type="entry name" value="DNA helicase RuvA subunit, C-terminal domain"/>
    <property type="match status" value="1"/>
</dbReference>
<dbReference type="GO" id="GO:0005737">
    <property type="term" value="C:cytoplasm"/>
    <property type="evidence" value="ECO:0007669"/>
    <property type="project" value="UniProtKB-SubCell"/>
</dbReference>
<evidence type="ECO:0000256" key="4">
    <source>
        <dbReference type="SAM" id="MobiDB-lite"/>
    </source>
</evidence>
<dbReference type="PANTHER" id="PTHR16308:SF13">
    <property type="entry name" value="PROTEIN LINGERER"/>
    <property type="match status" value="1"/>
</dbReference>
<comment type="subcellular location">
    <subcellularLocation>
        <location evidence="1">Cytoplasm</location>
    </subcellularLocation>
</comment>
<evidence type="ECO:0000313" key="6">
    <source>
        <dbReference type="WBParaSite" id="ACRNAN_Path_477.g1798.t1"/>
    </source>
</evidence>
<feature type="region of interest" description="Disordered" evidence="4">
    <location>
        <begin position="80"/>
        <end position="131"/>
    </location>
</feature>
<evidence type="ECO:0000256" key="3">
    <source>
        <dbReference type="ARBA" id="ARBA00022553"/>
    </source>
</evidence>
<sequence length="652" mass="72310">MVGKSNPSKVHVTQEQLRLARLMQETSLAEKDKAKYQAALKQVMDLTKCNQDIAVIALYDHGNNVEEAVMAVLEQGNQPDVWNENKSRKTKKPEEKKEKTDKKEDRFNDRTRDTGATSHAQPEEGRTWSSIVKSLPPKVELNESLVDAKTNVLNSLADDEFSADFKGLTFTNKQFQDHQISKEQLNSLIANGKAAQQASNEVISNSSSPMEIENMPSTTIVASPQVDHDKTLCSLTNMLKKDIGLPISISTTTGSTEHCGLKIAQSVSEDSLLENKESPVVFLDQNFRSDWHEERQELDNNFSFGEIQGTVEFVDERENEMTGILSRDDVAISFDPYYHQLNSMSSGIASGCTTSAVPTPSPENFGFTSLGTVVDIPPTNFPLAVNEEIKPNFVQAQMSKFTLVSGPSIDFYEQPSIQGYVTTGINSSQSSEIVGASVLDMNNLAPPGLSNLVSQTSQLSCLQQQQQQQQANMLQQQQLMALFCQNGYPYFQSSGMDSQQAAEMINSNVSNVSNFVPPGFQNRNTQSVQVPMLQPQYQPAQNVQMTKMLQGYPYYPLDNKQYARVTPAQAMAFSNFVPQQMSNFANPGHQQYGSGIASEQMTRKQHIPATAYSAIPSKTATNSLFAQNPSQHQEYNNQNAQMSTFPNQNYNN</sequence>
<dbReference type="Proteomes" id="UP000887540">
    <property type="component" value="Unplaced"/>
</dbReference>
<keyword evidence="5" id="KW-1185">Reference proteome</keyword>
<dbReference type="GO" id="GO:0005634">
    <property type="term" value="C:nucleus"/>
    <property type="evidence" value="ECO:0007669"/>
    <property type="project" value="TreeGrafter"/>
</dbReference>
<keyword evidence="3" id="KW-0597">Phosphoprotein</keyword>
<dbReference type="InterPro" id="IPR009060">
    <property type="entry name" value="UBA-like_sf"/>
</dbReference>
<keyword evidence="2" id="KW-0963">Cytoplasm</keyword>
<reference evidence="6" key="1">
    <citation type="submission" date="2022-11" db="UniProtKB">
        <authorList>
            <consortium name="WormBaseParasite"/>
        </authorList>
    </citation>
    <scope>IDENTIFICATION</scope>
</reference>
<organism evidence="5 6">
    <name type="scientific">Acrobeloides nanus</name>
    <dbReference type="NCBI Taxonomy" id="290746"/>
    <lineage>
        <taxon>Eukaryota</taxon>
        <taxon>Metazoa</taxon>
        <taxon>Ecdysozoa</taxon>
        <taxon>Nematoda</taxon>
        <taxon>Chromadorea</taxon>
        <taxon>Rhabditida</taxon>
        <taxon>Tylenchina</taxon>
        <taxon>Cephalobomorpha</taxon>
        <taxon>Cephaloboidea</taxon>
        <taxon>Cephalobidae</taxon>
        <taxon>Acrobeloides</taxon>
    </lineage>
</organism>